<dbReference type="PANTHER" id="PTHR36191:SF4">
    <property type="entry name" value="VWFD DOMAIN-CONTAINING PROTEIN"/>
    <property type="match status" value="1"/>
</dbReference>
<sequence length="302" mass="33308">MGRFAACILVLYAFTGFKGTSDGRSCPRPADLSSAANYIPIKDPHRSTKYRYKRPQPAFCDYLLQPGWYRFTSSVGGEIPTTKPEPNMCGTLAPIWMRGTHPETIGVTKETTACVNVNNRNNGCFRSIDMCVEMCSGGYYVYYLRPPYGCSMAYCAGDGIPCDEGLSGPNCTADVKAVFPSFLVPKPKVEPLTTGDRDLFMVCNFTFPLWSNVSFNIEWYDGPTLSSNMTSCRNKGENCVYDPLQSRIRPKLGSTVYGNNWTPNSSPHELQGEQFDLFGVKCSLPDPPTKIGDYDNPGTPAG</sequence>
<evidence type="ECO:0000256" key="2">
    <source>
        <dbReference type="ARBA" id="ARBA00023157"/>
    </source>
</evidence>
<feature type="chain" id="PRO_5002715314" description="UMOD/GP2/OIT3-like D8C domain-containing protein" evidence="3">
    <location>
        <begin position="24"/>
        <end position="302"/>
    </location>
</feature>
<organism evidence="5 6">
    <name type="scientific">Nematostella vectensis</name>
    <name type="common">Starlet sea anemone</name>
    <dbReference type="NCBI Taxonomy" id="45351"/>
    <lineage>
        <taxon>Eukaryota</taxon>
        <taxon>Metazoa</taxon>
        <taxon>Cnidaria</taxon>
        <taxon>Anthozoa</taxon>
        <taxon>Hexacorallia</taxon>
        <taxon>Actiniaria</taxon>
        <taxon>Edwardsiidae</taxon>
        <taxon>Nematostella</taxon>
    </lineage>
</organism>
<dbReference type="EMBL" id="DS469818">
    <property type="protein sequence ID" value="EDO32572.1"/>
    <property type="molecule type" value="Genomic_DNA"/>
</dbReference>
<dbReference type="InParanoid" id="A7SUR7"/>
<protein>
    <recommendedName>
        <fullName evidence="4">UMOD/GP2/OIT3-like D8C domain-containing protein</fullName>
    </recommendedName>
</protein>
<gene>
    <name evidence="5" type="ORF">NEMVEDRAFT_v1g217781</name>
</gene>
<feature type="domain" description="UMOD/GP2/OIT3-like D8C" evidence="4">
    <location>
        <begin position="78"/>
        <end position="156"/>
    </location>
</feature>
<dbReference type="Proteomes" id="UP000001593">
    <property type="component" value="Unassembled WGS sequence"/>
</dbReference>
<dbReference type="InterPro" id="IPR057774">
    <property type="entry name" value="D8C_UMOD/GP2/OIT3-like"/>
</dbReference>
<keyword evidence="1 3" id="KW-0732">Signal</keyword>
<accession>A7SUR7</accession>
<keyword evidence="2" id="KW-1015">Disulfide bond</keyword>
<evidence type="ECO:0000256" key="3">
    <source>
        <dbReference type="SAM" id="SignalP"/>
    </source>
</evidence>
<evidence type="ECO:0000313" key="5">
    <source>
        <dbReference type="EMBL" id="EDO32572.1"/>
    </source>
</evidence>
<dbReference type="OMA" id="TACANIQ"/>
<keyword evidence="6" id="KW-1185">Reference proteome</keyword>
<evidence type="ECO:0000313" key="6">
    <source>
        <dbReference type="Proteomes" id="UP000001593"/>
    </source>
</evidence>
<dbReference type="PhylomeDB" id="A7SUR7"/>
<dbReference type="Pfam" id="PF23283">
    <property type="entry name" value="D8C_UMOD"/>
    <property type="match status" value="1"/>
</dbReference>
<evidence type="ECO:0000259" key="4">
    <source>
        <dbReference type="Pfam" id="PF23283"/>
    </source>
</evidence>
<dbReference type="STRING" id="45351.A7SUR7"/>
<dbReference type="PANTHER" id="PTHR36191">
    <property type="entry name" value="ENDO/EXONUCLEASE/PHOSPHATASE DOMAIN-CONTAINING PROTEIN-RELATED"/>
    <property type="match status" value="1"/>
</dbReference>
<reference evidence="5 6" key="1">
    <citation type="journal article" date="2007" name="Science">
        <title>Sea anemone genome reveals ancestral eumetazoan gene repertoire and genomic organization.</title>
        <authorList>
            <person name="Putnam N.H."/>
            <person name="Srivastava M."/>
            <person name="Hellsten U."/>
            <person name="Dirks B."/>
            <person name="Chapman J."/>
            <person name="Salamov A."/>
            <person name="Terry A."/>
            <person name="Shapiro H."/>
            <person name="Lindquist E."/>
            <person name="Kapitonov V.V."/>
            <person name="Jurka J."/>
            <person name="Genikhovich G."/>
            <person name="Grigoriev I.V."/>
            <person name="Lucas S.M."/>
            <person name="Steele R.E."/>
            <person name="Finnerty J.R."/>
            <person name="Technau U."/>
            <person name="Martindale M.Q."/>
            <person name="Rokhsar D.S."/>
        </authorList>
    </citation>
    <scope>NUCLEOTIDE SEQUENCE [LARGE SCALE GENOMIC DNA]</scope>
    <source>
        <strain evidence="6">CH2 X CH6</strain>
    </source>
</reference>
<proteinExistence type="predicted"/>
<name>A7SUR7_NEMVE</name>
<feature type="signal peptide" evidence="3">
    <location>
        <begin position="1"/>
        <end position="23"/>
    </location>
</feature>
<dbReference type="HOGENOM" id="CLU_922307_0_0_1"/>
<dbReference type="AlphaFoldDB" id="A7SUR7"/>
<evidence type="ECO:0000256" key="1">
    <source>
        <dbReference type="ARBA" id="ARBA00022729"/>
    </source>
</evidence>